<organism evidence="1">
    <name type="scientific">Clostridium symbiosum</name>
    <name type="common">Bacteroides symbiosus</name>
    <dbReference type="NCBI Taxonomy" id="1512"/>
    <lineage>
        <taxon>Bacteria</taxon>
        <taxon>Bacillati</taxon>
        <taxon>Bacillota</taxon>
        <taxon>Clostridia</taxon>
        <taxon>Lachnospirales</taxon>
        <taxon>Lachnospiraceae</taxon>
        <taxon>Otoolea</taxon>
    </lineage>
</organism>
<sequence>MELPVSESRRLLEGDTDAMTISPLSSFPEHAAGGYNICGVYRERRFLTVKKDAVKETIRPETAKKRLCLYKHGKAGWYRGIISSLQRKLQGLFIFIRKVFLLNINRSAEYRTAKERNAR</sequence>
<evidence type="ECO:0000313" key="1">
    <source>
        <dbReference type="EMBL" id="VYU51317.1"/>
    </source>
</evidence>
<dbReference type="AlphaFoldDB" id="A0A6N3FGC8"/>
<name>A0A6N3FGC8_CLOSY</name>
<reference evidence="1" key="1">
    <citation type="submission" date="2019-11" db="EMBL/GenBank/DDBJ databases">
        <authorList>
            <person name="Feng L."/>
        </authorList>
    </citation>
    <scope>NUCLEOTIDE SEQUENCE</scope>
    <source>
        <strain evidence="1">CsymbiosumLFYP84</strain>
    </source>
</reference>
<gene>
    <name evidence="1" type="ORF">CSLFYP84_02525</name>
</gene>
<protein>
    <submittedName>
        <fullName evidence="1">Uncharacterized protein</fullName>
    </submittedName>
</protein>
<accession>A0A6N3FGC8</accession>
<dbReference type="EMBL" id="CACRUA010000029">
    <property type="protein sequence ID" value="VYU51317.1"/>
    <property type="molecule type" value="Genomic_DNA"/>
</dbReference>
<proteinExistence type="predicted"/>